<feature type="domain" description="Tc1-like transposase DDE" evidence="1">
    <location>
        <begin position="2"/>
        <end position="61"/>
    </location>
</feature>
<comment type="caution">
    <text evidence="2">The sequence shown here is derived from an EMBL/GenBank/DDBJ whole genome shotgun (WGS) entry which is preliminary data.</text>
</comment>
<accession>A0ABT1S648</accession>
<gene>
    <name evidence="2" type="ORF">NE686_02480</name>
</gene>
<evidence type="ECO:0000313" key="2">
    <source>
        <dbReference type="EMBL" id="MCQ4921940.1"/>
    </source>
</evidence>
<dbReference type="EMBL" id="JANGAC010000002">
    <property type="protein sequence ID" value="MCQ4921940.1"/>
    <property type="molecule type" value="Genomic_DNA"/>
</dbReference>
<sequence>MFIIWDNARIHTSKAVEEFINQHENALCTLNLPPYSPMLNPQENIWKKFISDYFNHANSNKTETKSLVNARSYYK</sequence>
<dbReference type="Proteomes" id="UP001524478">
    <property type="component" value="Unassembled WGS sequence"/>
</dbReference>
<dbReference type="Gene3D" id="3.30.420.10">
    <property type="entry name" value="Ribonuclease H-like superfamily/Ribonuclease H"/>
    <property type="match status" value="1"/>
</dbReference>
<protein>
    <submittedName>
        <fullName evidence="2">Transposase</fullName>
    </submittedName>
</protein>
<keyword evidence="3" id="KW-1185">Reference proteome</keyword>
<dbReference type="RefSeq" id="WP_256310294.1">
    <property type="nucleotide sequence ID" value="NZ_JANGAC010000002.1"/>
</dbReference>
<evidence type="ECO:0000259" key="1">
    <source>
        <dbReference type="Pfam" id="PF13358"/>
    </source>
</evidence>
<organism evidence="2 3">
    <name type="scientific">Tissierella carlieri</name>
    <dbReference type="NCBI Taxonomy" id="689904"/>
    <lineage>
        <taxon>Bacteria</taxon>
        <taxon>Bacillati</taxon>
        <taxon>Bacillota</taxon>
        <taxon>Tissierellia</taxon>
        <taxon>Tissierellales</taxon>
        <taxon>Tissierellaceae</taxon>
        <taxon>Tissierella</taxon>
    </lineage>
</organism>
<dbReference type="InterPro" id="IPR038717">
    <property type="entry name" value="Tc1-like_DDE_dom"/>
</dbReference>
<evidence type="ECO:0000313" key="3">
    <source>
        <dbReference type="Proteomes" id="UP001524478"/>
    </source>
</evidence>
<dbReference type="Pfam" id="PF13358">
    <property type="entry name" value="DDE_3"/>
    <property type="match status" value="1"/>
</dbReference>
<proteinExistence type="predicted"/>
<name>A0ABT1S648_9FIRM</name>
<reference evidence="2 3" key="1">
    <citation type="submission" date="2022-06" db="EMBL/GenBank/DDBJ databases">
        <title>Isolation of gut microbiota from human fecal samples.</title>
        <authorList>
            <person name="Pamer E.G."/>
            <person name="Barat B."/>
            <person name="Waligurski E."/>
            <person name="Medina S."/>
            <person name="Paddock L."/>
            <person name="Mostad J."/>
        </authorList>
    </citation>
    <scope>NUCLEOTIDE SEQUENCE [LARGE SCALE GENOMIC DNA]</scope>
    <source>
        <strain evidence="2 3">DFI.7.95</strain>
    </source>
</reference>
<dbReference type="InterPro" id="IPR036397">
    <property type="entry name" value="RNaseH_sf"/>
</dbReference>